<evidence type="ECO:0000256" key="6">
    <source>
        <dbReference type="ARBA" id="ARBA00023170"/>
    </source>
</evidence>
<dbReference type="Pfam" id="PF08395">
    <property type="entry name" value="7tm_7"/>
    <property type="match status" value="2"/>
</dbReference>
<evidence type="ECO:0000313" key="10">
    <source>
        <dbReference type="Proteomes" id="UP001153148"/>
    </source>
</evidence>
<feature type="non-terminal residue" evidence="9">
    <location>
        <position position="339"/>
    </location>
</feature>
<evidence type="ECO:0000256" key="3">
    <source>
        <dbReference type="ARBA" id="ARBA00022692"/>
    </source>
</evidence>
<dbReference type="EMBL" id="CAJPIN010008240">
    <property type="protein sequence ID" value="CAG2058901.1"/>
    <property type="molecule type" value="Genomic_DNA"/>
</dbReference>
<evidence type="ECO:0000256" key="1">
    <source>
        <dbReference type="ARBA" id="ARBA00004651"/>
    </source>
</evidence>
<comment type="subcellular location">
    <subcellularLocation>
        <location evidence="1 8">Cell membrane</location>
        <topology evidence="1 8">Multi-pass membrane protein</topology>
    </subcellularLocation>
</comment>
<dbReference type="PANTHER" id="PTHR21143:SF134">
    <property type="entry name" value="GUSTATORY RECEPTOR"/>
    <property type="match status" value="1"/>
</dbReference>
<reference evidence="9" key="1">
    <citation type="submission" date="2021-03" db="EMBL/GenBank/DDBJ databases">
        <authorList>
            <person name="Tran Van P."/>
        </authorList>
    </citation>
    <scope>NUCLEOTIDE SEQUENCE</scope>
</reference>
<comment type="caution">
    <text evidence="8">Lacks conserved residue(s) required for the propagation of feature annotation.</text>
</comment>
<name>A0ABN7P0C6_TIMPD</name>
<organism evidence="9 10">
    <name type="scientific">Timema podura</name>
    <name type="common">Walking stick</name>
    <dbReference type="NCBI Taxonomy" id="61482"/>
    <lineage>
        <taxon>Eukaryota</taxon>
        <taxon>Metazoa</taxon>
        <taxon>Ecdysozoa</taxon>
        <taxon>Arthropoda</taxon>
        <taxon>Hexapoda</taxon>
        <taxon>Insecta</taxon>
        <taxon>Pterygota</taxon>
        <taxon>Neoptera</taxon>
        <taxon>Polyneoptera</taxon>
        <taxon>Phasmatodea</taxon>
        <taxon>Timematodea</taxon>
        <taxon>Timematoidea</taxon>
        <taxon>Timematidae</taxon>
        <taxon>Timema</taxon>
    </lineage>
</organism>
<evidence type="ECO:0000256" key="2">
    <source>
        <dbReference type="ARBA" id="ARBA00022475"/>
    </source>
</evidence>
<accession>A0ABN7P0C6</accession>
<protein>
    <recommendedName>
        <fullName evidence="8">Gustatory receptor</fullName>
    </recommendedName>
</protein>
<dbReference type="Proteomes" id="UP001153148">
    <property type="component" value="Unassembled WGS sequence"/>
</dbReference>
<comment type="similarity">
    <text evidence="8">Belongs to the insect chemoreceptor superfamily. Gustatory receptor (GR) family.</text>
</comment>
<feature type="transmembrane region" description="Helical" evidence="8">
    <location>
        <begin position="284"/>
        <end position="310"/>
    </location>
</feature>
<feature type="transmembrane region" description="Helical" evidence="8">
    <location>
        <begin position="117"/>
        <end position="143"/>
    </location>
</feature>
<gene>
    <name evidence="9" type="ORF">TPAB3V08_LOCUS5867</name>
</gene>
<keyword evidence="4 8" id="KW-1133">Transmembrane helix</keyword>
<evidence type="ECO:0000256" key="5">
    <source>
        <dbReference type="ARBA" id="ARBA00023136"/>
    </source>
</evidence>
<evidence type="ECO:0000313" key="9">
    <source>
        <dbReference type="EMBL" id="CAG2058901.1"/>
    </source>
</evidence>
<keyword evidence="7 8" id="KW-0807">Transducer</keyword>
<keyword evidence="6 8" id="KW-0675">Receptor</keyword>
<comment type="function">
    <text evidence="8">Gustatory receptor which mediates acceptance or avoidance behavior, depending on its substrates.</text>
</comment>
<proteinExistence type="inferred from homology"/>
<keyword evidence="3 8" id="KW-0812">Transmembrane</keyword>
<evidence type="ECO:0000256" key="4">
    <source>
        <dbReference type="ARBA" id="ARBA00022989"/>
    </source>
</evidence>
<dbReference type="InterPro" id="IPR013604">
    <property type="entry name" value="7TM_chemorcpt"/>
</dbReference>
<keyword evidence="2 8" id="KW-1003">Cell membrane</keyword>
<evidence type="ECO:0000256" key="7">
    <source>
        <dbReference type="ARBA" id="ARBA00023224"/>
    </source>
</evidence>
<comment type="caution">
    <text evidence="9">The sequence shown here is derived from an EMBL/GenBank/DDBJ whole genome shotgun (WGS) entry which is preliminary data.</text>
</comment>
<feature type="transmembrane region" description="Helical" evidence="8">
    <location>
        <begin position="253"/>
        <end position="272"/>
    </location>
</feature>
<keyword evidence="5 8" id="KW-0472">Membrane</keyword>
<evidence type="ECO:0000256" key="8">
    <source>
        <dbReference type="RuleBase" id="RU363108"/>
    </source>
</evidence>
<keyword evidence="10" id="KW-1185">Reference proteome</keyword>
<dbReference type="PANTHER" id="PTHR21143">
    <property type="entry name" value="INVERTEBRATE GUSTATORY RECEPTOR"/>
    <property type="match status" value="1"/>
</dbReference>
<sequence length="339" mass="38853">MNLACVCRQIYQSINTKIEELYLVDGISKKISTPQNVVHHVTVQSLASTGLNIDQDLRNKIKLYRSIHDTLCDVCELVNEIFSIQCLLISAALFSDVTFCFYRSFQEIFAYYHGQTVNLFFLISFTCWPIISSLVWVIMVIVVSRTSEEANRTGSLIHAMRCPIQDSVMDYEFVGGVTTYLVISIQFHIMGNGISKKISRSQNVVHHVTVQSLTSPALNIDQDLRKKIKLYRSIHDTICDVCEMVNEIFSIQCLLISAALFSDVTFCFYRVFQEIFAYYHGQTVNLLFLIYFTCWPIIFLLSWVVMVIVVSRTSEEANRTGSLIHAMRCPIQDSVMDYE</sequence>
<feature type="transmembrane region" description="Helical" evidence="8">
    <location>
        <begin position="173"/>
        <end position="191"/>
    </location>
</feature>